<evidence type="ECO:0000256" key="5">
    <source>
        <dbReference type="ARBA" id="ARBA00023143"/>
    </source>
</evidence>
<dbReference type="Proteomes" id="UP000266426">
    <property type="component" value="Unassembled WGS sequence"/>
</dbReference>
<dbReference type="AlphaFoldDB" id="A0A3A4RGE7"/>
<accession>A0A3A4RGE7</accession>
<keyword evidence="3" id="KW-0732">Signal</keyword>
<dbReference type="GO" id="GO:0003774">
    <property type="term" value="F:cytoskeletal motor activity"/>
    <property type="evidence" value="ECO:0007669"/>
    <property type="project" value="InterPro"/>
</dbReference>
<comment type="subunit">
    <text evidence="7">The basal body constitutes a major portion of the flagellar organelle and consists of four rings (L,P,S, and M) mounted on a central rod.</text>
</comment>
<evidence type="ECO:0000256" key="7">
    <source>
        <dbReference type="HAMAP-Rule" id="MF_00415"/>
    </source>
</evidence>
<keyword evidence="4 7" id="KW-0472">Membrane</keyword>
<organism evidence="8 9">
    <name type="scientific">Candidatus Auribacter fodinae</name>
    <dbReference type="NCBI Taxonomy" id="2093366"/>
    <lineage>
        <taxon>Bacteria</taxon>
        <taxon>Pseudomonadati</taxon>
        <taxon>Candidatus Auribacterota</taxon>
        <taxon>Candidatus Auribacteria</taxon>
        <taxon>Candidatus Auribacterales</taxon>
        <taxon>Candidatus Auribacteraceae</taxon>
        <taxon>Candidatus Auribacter</taxon>
    </lineage>
</organism>
<comment type="function">
    <text evidence="1 7">Assembles around the rod to form the L-ring and probably protects the motor/basal body from shearing forces during rotation.</text>
</comment>
<sequence length="207" mass="22836">MRNVFSVMLLIALFIVASKGYADSLWHQSYSGQSLFTDDKAAQIGDIITIVIKETTSAKRSSETSTSKDVSNKGSITSWLYPQTASKGVLAHNGELPAWEYDTEKDFTGKGAITEQDTLTAEISAKVIEVYPNGNLLIQGSRIISVANDKKKIIISGIVRRSDVTPENTIDSNLISDAQIYYEGKGPIADNQRRGVFTWLRDMFSLF</sequence>
<evidence type="ECO:0000256" key="1">
    <source>
        <dbReference type="ARBA" id="ARBA00002591"/>
    </source>
</evidence>
<evidence type="ECO:0000313" key="9">
    <source>
        <dbReference type="Proteomes" id="UP000266426"/>
    </source>
</evidence>
<dbReference type="HAMAP" id="MF_00415">
    <property type="entry name" value="FlgH"/>
    <property type="match status" value="1"/>
</dbReference>
<keyword evidence="5 7" id="KW-0975">Bacterial flagellum</keyword>
<evidence type="ECO:0000256" key="3">
    <source>
        <dbReference type="ARBA" id="ARBA00022729"/>
    </source>
</evidence>
<evidence type="ECO:0000256" key="2">
    <source>
        <dbReference type="ARBA" id="ARBA00006929"/>
    </source>
</evidence>
<dbReference type="PANTHER" id="PTHR34933">
    <property type="entry name" value="FLAGELLAR L-RING PROTEIN"/>
    <property type="match status" value="1"/>
</dbReference>
<dbReference type="GO" id="GO:0071973">
    <property type="term" value="P:bacterial-type flagellum-dependent cell motility"/>
    <property type="evidence" value="ECO:0007669"/>
    <property type="project" value="InterPro"/>
</dbReference>
<evidence type="ECO:0000256" key="6">
    <source>
        <dbReference type="ARBA" id="ARBA00023237"/>
    </source>
</evidence>
<keyword evidence="8" id="KW-0969">Cilium</keyword>
<gene>
    <name evidence="7" type="primary">flgH</name>
    <name evidence="8" type="ORF">C4541_01305</name>
</gene>
<evidence type="ECO:0000313" key="8">
    <source>
        <dbReference type="EMBL" id="RJP61664.1"/>
    </source>
</evidence>
<name>A0A3A4RGE7_9BACT</name>
<comment type="similarity">
    <text evidence="2 7">Belongs to the FlgH family.</text>
</comment>
<dbReference type="PRINTS" id="PR01008">
    <property type="entry name" value="FLGLRINGFLGH"/>
</dbReference>
<comment type="subcellular location">
    <subcellularLocation>
        <location evidence="7">Cell outer membrane</location>
    </subcellularLocation>
    <subcellularLocation>
        <location evidence="7">Bacterial flagellum basal body</location>
    </subcellularLocation>
</comment>
<dbReference type="Pfam" id="PF02107">
    <property type="entry name" value="FlgH"/>
    <property type="match status" value="1"/>
</dbReference>
<comment type="caution">
    <text evidence="8">The sequence shown here is derived from an EMBL/GenBank/DDBJ whole genome shotgun (WGS) entry which is preliminary data.</text>
</comment>
<keyword evidence="8" id="KW-0282">Flagellum</keyword>
<protein>
    <recommendedName>
        <fullName evidence="7">Flagellar L-ring protein</fullName>
    </recommendedName>
    <alternativeName>
        <fullName evidence="7">Basal body L-ring protein</fullName>
    </alternativeName>
</protein>
<dbReference type="InterPro" id="IPR000527">
    <property type="entry name" value="Flag_Lring"/>
</dbReference>
<reference evidence="8 9" key="1">
    <citation type="journal article" date="2017" name="ISME J.">
        <title>Energy and carbon metabolisms in a deep terrestrial subsurface fluid microbial community.</title>
        <authorList>
            <person name="Momper L."/>
            <person name="Jungbluth S.P."/>
            <person name="Lee M.D."/>
            <person name="Amend J.P."/>
        </authorList>
    </citation>
    <scope>NUCLEOTIDE SEQUENCE [LARGE SCALE GENOMIC DNA]</scope>
    <source>
        <strain evidence="8">SURF_26</strain>
    </source>
</reference>
<dbReference type="EMBL" id="QZJZ01000010">
    <property type="protein sequence ID" value="RJP61664.1"/>
    <property type="molecule type" value="Genomic_DNA"/>
</dbReference>
<dbReference type="PANTHER" id="PTHR34933:SF1">
    <property type="entry name" value="FLAGELLAR L-RING PROTEIN"/>
    <property type="match status" value="1"/>
</dbReference>
<proteinExistence type="inferred from homology"/>
<evidence type="ECO:0000256" key="4">
    <source>
        <dbReference type="ARBA" id="ARBA00023136"/>
    </source>
</evidence>
<keyword evidence="8" id="KW-0966">Cell projection</keyword>
<dbReference type="GO" id="GO:0009427">
    <property type="term" value="C:bacterial-type flagellum basal body, distal rod, L ring"/>
    <property type="evidence" value="ECO:0007669"/>
    <property type="project" value="InterPro"/>
</dbReference>
<dbReference type="GO" id="GO:0009279">
    <property type="term" value="C:cell outer membrane"/>
    <property type="evidence" value="ECO:0007669"/>
    <property type="project" value="UniProtKB-SubCell"/>
</dbReference>
<keyword evidence="6 7" id="KW-0998">Cell outer membrane</keyword>